<dbReference type="Proteomes" id="UP000002287">
    <property type="component" value="Chromosome 3"/>
</dbReference>
<evidence type="ECO:0000313" key="2">
    <source>
        <dbReference type="Proteomes" id="UP000002287"/>
    </source>
</evidence>
<dbReference type="AlphaFoldDB" id="A4JRR4"/>
<dbReference type="EMBL" id="CP000616">
    <property type="protein sequence ID" value="ABO58967.1"/>
    <property type="molecule type" value="Genomic_DNA"/>
</dbReference>
<accession>A4JRR4</accession>
<evidence type="ECO:0000313" key="1">
    <source>
        <dbReference type="EMBL" id="ABO58967.1"/>
    </source>
</evidence>
<sequence>MRGSRPTISWRSTMDRWACVEVRRYYWLCRVVRESRLVAPPLRADEGLAEEVIRCLVNHIRHEGAIAKPSHGHPPSVTRAHRVRRRGDRRSQGFLTAAALVCPLAESMVTVSRVFEPRQHYH</sequence>
<name>A4JRR4_BURVG</name>
<reference evidence="2" key="1">
    <citation type="submission" date="2007-03" db="EMBL/GenBank/DDBJ databases">
        <title>Complete sequence of chromosome 3 of Burkholderia vietnamiensis G4.</title>
        <authorList>
            <consortium name="US DOE Joint Genome Institute"/>
            <person name="Copeland A."/>
            <person name="Lucas S."/>
            <person name="Lapidus A."/>
            <person name="Barry K."/>
            <person name="Detter J.C."/>
            <person name="Glavina del Rio T."/>
            <person name="Hammon N."/>
            <person name="Israni S."/>
            <person name="Dalin E."/>
            <person name="Tice H."/>
            <person name="Pitluck S."/>
            <person name="Chain P."/>
            <person name="Malfatti S."/>
            <person name="Shin M."/>
            <person name="Vergez L."/>
            <person name="Schmutz J."/>
            <person name="Larimer F."/>
            <person name="Land M."/>
            <person name="Hauser L."/>
            <person name="Kyrpides N."/>
            <person name="Tiedje J."/>
            <person name="Richardson P."/>
        </authorList>
    </citation>
    <scope>NUCLEOTIDE SEQUENCE [LARGE SCALE GENOMIC DNA]</scope>
    <source>
        <strain evidence="2">G4 / LMG 22486</strain>
    </source>
</reference>
<protein>
    <submittedName>
        <fullName evidence="1">Uncharacterized protein</fullName>
    </submittedName>
</protein>
<proteinExistence type="predicted"/>
<gene>
    <name evidence="1" type="ordered locus">Bcep1808_6043</name>
</gene>
<organism evidence="1 2">
    <name type="scientific">Burkholderia vietnamiensis (strain G4 / LMG 22486)</name>
    <name type="common">Burkholderia cepacia (strain R1808)</name>
    <dbReference type="NCBI Taxonomy" id="269482"/>
    <lineage>
        <taxon>Bacteria</taxon>
        <taxon>Pseudomonadati</taxon>
        <taxon>Pseudomonadota</taxon>
        <taxon>Betaproteobacteria</taxon>
        <taxon>Burkholderiales</taxon>
        <taxon>Burkholderiaceae</taxon>
        <taxon>Burkholderia</taxon>
        <taxon>Burkholderia cepacia complex</taxon>
    </lineage>
</organism>
<dbReference type="HOGENOM" id="CLU_2022434_0_0_4"/>
<dbReference type="KEGG" id="bvi:Bcep1808_6043"/>